<evidence type="ECO:0000256" key="5">
    <source>
        <dbReference type="ARBA" id="ARBA00022833"/>
    </source>
</evidence>
<evidence type="ECO:0000256" key="8">
    <source>
        <dbReference type="RuleBase" id="RU366073"/>
    </source>
</evidence>
<dbReference type="EC" id="3.4.24.-" evidence="8"/>
<dbReference type="InterPro" id="IPR013856">
    <property type="entry name" value="Peptidase_M4_domain"/>
</dbReference>
<dbReference type="GO" id="GO:0005576">
    <property type="term" value="C:extracellular region"/>
    <property type="evidence" value="ECO:0007669"/>
    <property type="project" value="UniProtKB-SubCell"/>
</dbReference>
<comment type="caution">
    <text evidence="11">The sequence shown here is derived from an EMBL/GenBank/DDBJ whole genome shotgun (WGS) entry which is preliminary data.</text>
</comment>
<keyword evidence="3" id="KW-0479">Metal-binding</keyword>
<dbReference type="RefSeq" id="WP_235969453.1">
    <property type="nucleotide sequence ID" value="NZ_BJTG01000002.1"/>
</dbReference>
<dbReference type="EMBL" id="BJTG01000002">
    <property type="protein sequence ID" value="GEJ56140.1"/>
    <property type="molecule type" value="Genomic_DNA"/>
</dbReference>
<keyword evidence="8" id="KW-0964">Secreted</keyword>
<proteinExistence type="inferred from homology"/>
<evidence type="ECO:0000256" key="3">
    <source>
        <dbReference type="ARBA" id="ARBA00022723"/>
    </source>
</evidence>
<dbReference type="InterPro" id="IPR023612">
    <property type="entry name" value="Peptidase_M4"/>
</dbReference>
<keyword evidence="5 8" id="KW-0862">Zinc</keyword>
<dbReference type="CDD" id="cd09597">
    <property type="entry name" value="M4_TLP"/>
    <property type="match status" value="1"/>
</dbReference>
<keyword evidence="6 8" id="KW-0482">Metalloprotease</keyword>
<dbReference type="PANTHER" id="PTHR43579">
    <property type="match status" value="1"/>
</dbReference>
<evidence type="ECO:0000256" key="6">
    <source>
        <dbReference type="ARBA" id="ARBA00023049"/>
    </source>
</evidence>
<dbReference type="Pfam" id="PF01447">
    <property type="entry name" value="Peptidase_M4"/>
    <property type="match status" value="1"/>
</dbReference>
<feature type="domain" description="Peptidase M4 C-terminal" evidence="10">
    <location>
        <begin position="164"/>
        <end position="330"/>
    </location>
</feature>
<comment type="similarity">
    <text evidence="1 8">Belongs to the peptidase M4 family.</text>
</comment>
<keyword evidence="2 8" id="KW-0645">Protease</keyword>
<gene>
    <name evidence="11" type="ORF">AMYX_08810</name>
</gene>
<feature type="active site" description="Proton donor" evidence="7">
    <location>
        <position position="255"/>
    </location>
</feature>
<dbReference type="Proteomes" id="UP000503640">
    <property type="component" value="Unassembled WGS sequence"/>
</dbReference>
<dbReference type="PANTHER" id="PTHR43579:SF1">
    <property type="entry name" value="NEUTRAL METALLOPROTEINASE"/>
    <property type="match status" value="1"/>
</dbReference>
<evidence type="ECO:0000313" key="12">
    <source>
        <dbReference type="Proteomes" id="UP000503640"/>
    </source>
</evidence>
<feature type="domain" description="Peptidase M4" evidence="9">
    <location>
        <begin position="78"/>
        <end position="161"/>
    </location>
</feature>
<evidence type="ECO:0000256" key="4">
    <source>
        <dbReference type="ARBA" id="ARBA00022801"/>
    </source>
</evidence>
<dbReference type="InterPro" id="IPR001570">
    <property type="entry name" value="Peptidase_M4_C_domain"/>
</dbReference>
<comment type="cofactor">
    <cofactor evidence="8">
        <name>Zn(2+)</name>
        <dbReference type="ChEBI" id="CHEBI:29105"/>
    </cofactor>
</comment>
<organism evidence="11 12">
    <name type="scientific">Anaeromyxobacter diazotrophicus</name>
    <dbReference type="NCBI Taxonomy" id="2590199"/>
    <lineage>
        <taxon>Bacteria</taxon>
        <taxon>Pseudomonadati</taxon>
        <taxon>Myxococcota</taxon>
        <taxon>Myxococcia</taxon>
        <taxon>Myxococcales</taxon>
        <taxon>Cystobacterineae</taxon>
        <taxon>Anaeromyxobacteraceae</taxon>
        <taxon>Anaeromyxobacter</taxon>
    </lineage>
</organism>
<dbReference type="Gene3D" id="1.10.390.10">
    <property type="entry name" value="Neutral Protease Domain 2"/>
    <property type="match status" value="1"/>
</dbReference>
<dbReference type="PRINTS" id="PR00730">
    <property type="entry name" value="THERMOLYSIN"/>
</dbReference>
<dbReference type="GO" id="GO:0006508">
    <property type="term" value="P:proteolysis"/>
    <property type="evidence" value="ECO:0007669"/>
    <property type="project" value="UniProtKB-KW"/>
</dbReference>
<dbReference type="GO" id="GO:0004222">
    <property type="term" value="F:metalloendopeptidase activity"/>
    <property type="evidence" value="ECO:0007669"/>
    <property type="project" value="UniProtKB-UniRule"/>
</dbReference>
<dbReference type="InterPro" id="IPR052759">
    <property type="entry name" value="Metalloprotease_M4"/>
</dbReference>
<evidence type="ECO:0000259" key="10">
    <source>
        <dbReference type="Pfam" id="PF02868"/>
    </source>
</evidence>
<reference evidence="12" key="1">
    <citation type="journal article" date="2020" name="Appl. Environ. Microbiol.">
        <title>Diazotrophic Anaeromyxobacter Isolates from Soils.</title>
        <authorList>
            <person name="Masuda Y."/>
            <person name="Yamanaka H."/>
            <person name="Xu Z.X."/>
            <person name="Shiratori Y."/>
            <person name="Aono T."/>
            <person name="Amachi S."/>
            <person name="Senoo K."/>
            <person name="Itoh H."/>
        </authorList>
    </citation>
    <scope>NUCLEOTIDE SEQUENCE [LARGE SCALE GENOMIC DNA]</scope>
    <source>
        <strain evidence="12">R267</strain>
    </source>
</reference>
<keyword evidence="12" id="KW-1185">Reference proteome</keyword>
<evidence type="ECO:0000259" key="9">
    <source>
        <dbReference type="Pfam" id="PF01447"/>
    </source>
</evidence>
<dbReference type="Pfam" id="PF02868">
    <property type="entry name" value="Peptidase_M4_C"/>
    <property type="match status" value="1"/>
</dbReference>
<sequence>MPPHILRHLAQHGADEERGRAVDTLMATERLRGERHAVADQRGGVPAGQKRRTLYDALHLQRLPGRLVRGESDAPVRDAAVNEAFDGLGATYDFYAEVLGRRSIDGRGERLDASVHFGRAYDNAFWNGREMVFGDGDGKLFQGFTRCLEVIGHELTHGVVEAEAALVYEGQPGALNESFADVLGVLVKQWKLGQTVAQASWLVGEGLLAPGVHGAALRSMKAPGTAYDDRRLGKDPQPATMKGYVETEDDNGGVHVNSGIPNHAFYLCAKAFGGHAWEKAGRVWYHALCHTLGRTSDFAGAAQATALSARALLGAEAEKIVKEAWRAVGVGAAAERAA</sequence>
<keyword evidence="4 8" id="KW-0378">Hydrolase</keyword>
<comment type="subcellular location">
    <subcellularLocation>
        <location evidence="8">Secreted</location>
    </subcellularLocation>
</comment>
<dbReference type="GO" id="GO:0046872">
    <property type="term" value="F:metal ion binding"/>
    <property type="evidence" value="ECO:0007669"/>
    <property type="project" value="UniProtKB-UniRule"/>
</dbReference>
<evidence type="ECO:0000313" key="11">
    <source>
        <dbReference type="EMBL" id="GEJ56140.1"/>
    </source>
</evidence>
<dbReference type="SUPFAM" id="SSF55486">
    <property type="entry name" value="Metalloproteases ('zincins'), catalytic domain"/>
    <property type="match status" value="1"/>
</dbReference>
<dbReference type="Gene3D" id="3.10.170.10">
    <property type="match status" value="1"/>
</dbReference>
<feature type="active site" evidence="7">
    <location>
        <position position="154"/>
    </location>
</feature>
<protein>
    <recommendedName>
        <fullName evidence="8">Neutral metalloproteinase</fullName>
        <ecNumber evidence="8">3.4.24.-</ecNumber>
    </recommendedName>
</protein>
<dbReference type="AlphaFoldDB" id="A0A7I9VJ39"/>
<dbReference type="InterPro" id="IPR027268">
    <property type="entry name" value="Peptidase_M4/M1_CTD_sf"/>
</dbReference>
<evidence type="ECO:0000256" key="7">
    <source>
        <dbReference type="PIRSR" id="PIRSR623612-1"/>
    </source>
</evidence>
<evidence type="ECO:0000256" key="2">
    <source>
        <dbReference type="ARBA" id="ARBA00022670"/>
    </source>
</evidence>
<accession>A0A7I9VJ39</accession>
<name>A0A7I9VJ39_9BACT</name>
<comment type="function">
    <text evidence="8">Extracellular zinc metalloprotease.</text>
</comment>
<evidence type="ECO:0000256" key="1">
    <source>
        <dbReference type="ARBA" id="ARBA00009388"/>
    </source>
</evidence>